<keyword evidence="9" id="KW-0406">Ion transport</keyword>
<keyword evidence="8" id="KW-0915">Sodium</keyword>
<comment type="subcellular location">
    <subcellularLocation>
        <location evidence="1">Cell membrane</location>
        <topology evidence="1">Multi-pass membrane protein</topology>
    </subcellularLocation>
</comment>
<dbReference type="GO" id="GO:0098719">
    <property type="term" value="P:sodium ion import across plasma membrane"/>
    <property type="evidence" value="ECO:0007669"/>
    <property type="project" value="TreeGrafter"/>
</dbReference>
<reference evidence="13 14" key="1">
    <citation type="journal article" date="2014" name="Genome Announc.">
        <title>Comparative Genome Analysis of Two Isolates of the Fish Pathogen Piscirickettsia salmonis from Different Hosts Reveals Major Differences in Virulence-Associated Secretion Systems.</title>
        <authorList>
            <person name="Bohle H."/>
            <person name="Henriquez P."/>
            <person name="Grothusen H."/>
            <person name="Navas E."/>
            <person name="Sandoval A."/>
            <person name="Bustamante F."/>
            <person name="Bustos P."/>
            <person name="Mancilla M."/>
        </authorList>
    </citation>
    <scope>NUCLEOTIDE SEQUENCE [LARGE SCALE GENOMIC DNA]</scope>
    <source>
        <strain evidence="14">B1-32597</strain>
    </source>
</reference>
<dbReference type="GO" id="GO:0015385">
    <property type="term" value="F:sodium:proton antiporter activity"/>
    <property type="evidence" value="ECO:0007669"/>
    <property type="project" value="InterPro"/>
</dbReference>
<keyword evidence="5" id="KW-1003">Cell membrane</keyword>
<accession>A0A1L6TC32</accession>
<evidence type="ECO:0000256" key="10">
    <source>
        <dbReference type="ARBA" id="ARBA00023136"/>
    </source>
</evidence>
<dbReference type="Proteomes" id="UP000029558">
    <property type="component" value="Chromosome"/>
</dbReference>
<keyword evidence="3" id="KW-0813">Transport</keyword>
<dbReference type="InterPro" id="IPR018422">
    <property type="entry name" value="Cation/H_exchanger_CPA1"/>
</dbReference>
<protein>
    <submittedName>
        <fullName evidence="13">Sodium/hydrogen exchanger family protein</fullName>
    </submittedName>
</protein>
<keyword evidence="4" id="KW-0050">Antiport</keyword>
<evidence type="ECO:0000313" key="13">
    <source>
        <dbReference type="EMBL" id="ALB22890.1"/>
    </source>
</evidence>
<organism evidence="13 14">
    <name type="scientific">Piscirickettsia salmonis</name>
    <dbReference type="NCBI Taxonomy" id="1238"/>
    <lineage>
        <taxon>Bacteria</taxon>
        <taxon>Pseudomonadati</taxon>
        <taxon>Pseudomonadota</taxon>
        <taxon>Gammaproteobacteria</taxon>
        <taxon>Thiotrichales</taxon>
        <taxon>Piscirickettsiaceae</taxon>
        <taxon>Piscirickettsia</taxon>
    </lineage>
</organism>
<proteinExistence type="inferred from homology"/>
<dbReference type="PANTHER" id="PTHR10110:SF195">
    <property type="entry name" value="NA(+)_H(+) ANTIPORTER NHAS2"/>
    <property type="match status" value="1"/>
</dbReference>
<dbReference type="GO" id="GO:0051453">
    <property type="term" value="P:regulation of intracellular pH"/>
    <property type="evidence" value="ECO:0007669"/>
    <property type="project" value="TreeGrafter"/>
</dbReference>
<evidence type="ECO:0000256" key="2">
    <source>
        <dbReference type="ARBA" id="ARBA00007367"/>
    </source>
</evidence>
<evidence type="ECO:0000256" key="7">
    <source>
        <dbReference type="ARBA" id="ARBA00022989"/>
    </source>
</evidence>
<dbReference type="GO" id="GO:0015386">
    <property type="term" value="F:potassium:proton antiporter activity"/>
    <property type="evidence" value="ECO:0007669"/>
    <property type="project" value="TreeGrafter"/>
</dbReference>
<evidence type="ECO:0000256" key="4">
    <source>
        <dbReference type="ARBA" id="ARBA00022449"/>
    </source>
</evidence>
<evidence type="ECO:0000256" key="9">
    <source>
        <dbReference type="ARBA" id="ARBA00023065"/>
    </source>
</evidence>
<evidence type="ECO:0000256" key="11">
    <source>
        <dbReference type="ARBA" id="ARBA00023201"/>
    </source>
</evidence>
<evidence type="ECO:0000256" key="1">
    <source>
        <dbReference type="ARBA" id="ARBA00004651"/>
    </source>
</evidence>
<evidence type="ECO:0000256" key="6">
    <source>
        <dbReference type="ARBA" id="ARBA00022692"/>
    </source>
</evidence>
<evidence type="ECO:0000256" key="5">
    <source>
        <dbReference type="ARBA" id="ARBA00022475"/>
    </source>
</evidence>
<evidence type="ECO:0000256" key="3">
    <source>
        <dbReference type="ARBA" id="ARBA00022448"/>
    </source>
</evidence>
<dbReference type="EMBL" id="CP012508">
    <property type="protein sequence ID" value="ALB22890.1"/>
    <property type="molecule type" value="Genomic_DNA"/>
</dbReference>
<evidence type="ECO:0000256" key="8">
    <source>
        <dbReference type="ARBA" id="ARBA00023053"/>
    </source>
</evidence>
<name>A0A1L6TC32_PISSA</name>
<gene>
    <name evidence="13" type="ORF">KU39_1710</name>
</gene>
<evidence type="ECO:0000313" key="14">
    <source>
        <dbReference type="Proteomes" id="UP000029558"/>
    </source>
</evidence>
<keyword evidence="7" id="KW-1133">Transmembrane helix</keyword>
<sequence length="421" mass="46366">MTVYEVISALLILATIFAYLNHRLFKMQTTIAVTLGALFTSILIIIADHFGTLALHQTTQILFEHIDFRNFLLNGILGFMLFAGSLTVDLKRLLKFKWEITSLAFLGTLASTLVIGFLSYELLQLLHIQIPFIYCLLFGALISPTDPIAVLATVKELDAPADLTTKIAGESLFNDGVGLVIFVTLYHIVDSGHMPSWQSIGLLFGQEAIGGILYGLVLGFIAYFLIKHIHDAKIEILITLCLASGGYLVAQEFLHVSGPLAMVISGIITGNLTRHQVLSNQGNQHLDTFWELIDEVLNMMLFAIIGFEFISLTLNLNDFIAGALMIPLALIARFITVALPMSLFKMQRQYTPFVITILTWGGLRGGLALAMALSLPEGPYRNHILIFTYCIVLFSVIVQGTTCKSLVKLSSKGAVNNKIQQ</sequence>
<keyword evidence="10" id="KW-0472">Membrane</keyword>
<feature type="domain" description="Cation/H+ exchanger transmembrane" evidence="12">
    <location>
        <begin position="14"/>
        <end position="408"/>
    </location>
</feature>
<dbReference type="RefSeq" id="WP_017375881.1">
    <property type="nucleotide sequence ID" value="NZ_CP012508.1"/>
</dbReference>
<dbReference type="GO" id="GO:0005886">
    <property type="term" value="C:plasma membrane"/>
    <property type="evidence" value="ECO:0007669"/>
    <property type="project" value="UniProtKB-SubCell"/>
</dbReference>
<keyword evidence="11" id="KW-0739">Sodium transport</keyword>
<dbReference type="OrthoDB" id="9774146at2"/>
<dbReference type="InterPro" id="IPR006153">
    <property type="entry name" value="Cation/H_exchanger_TM"/>
</dbReference>
<keyword evidence="6" id="KW-0812">Transmembrane</keyword>
<dbReference type="Pfam" id="PF00999">
    <property type="entry name" value="Na_H_Exchanger"/>
    <property type="match status" value="1"/>
</dbReference>
<comment type="similarity">
    <text evidence="2">Belongs to the monovalent cation:proton antiporter 1 (CPA1) transporter (TC 2.A.36) family.</text>
</comment>
<dbReference type="Gene3D" id="6.10.140.1330">
    <property type="match status" value="1"/>
</dbReference>
<dbReference type="AlphaFoldDB" id="A0A1L6TC32"/>
<dbReference type="PANTHER" id="PTHR10110">
    <property type="entry name" value="SODIUM/HYDROGEN EXCHANGER"/>
    <property type="match status" value="1"/>
</dbReference>
<evidence type="ECO:0000259" key="12">
    <source>
        <dbReference type="Pfam" id="PF00999"/>
    </source>
</evidence>